<sequence length="82" mass="9293">MSTMMNFNENTMIAGVATLDCSNNLNHFPLELRLKEITERDNYVVAGNLIVPSKFFNQIVLCNREMYSDLTTEDEEAVSGDN</sequence>
<reference evidence="1 2" key="1">
    <citation type="submission" date="2023-02" db="EMBL/GenBank/DDBJ databases">
        <title>Pathogen: clinical or host-associated sample.</title>
        <authorList>
            <person name="Hergert J."/>
            <person name="Casey R."/>
            <person name="Wagner J."/>
            <person name="Young E.L."/>
            <person name="Oakeson K.F."/>
        </authorList>
    </citation>
    <scope>NUCLEOTIDE SEQUENCE [LARGE SCALE GENOMIC DNA]</scope>
    <source>
        <strain evidence="1 2">2022CK-00829</strain>
        <plasmid evidence="1 2">unnamed1</plasmid>
    </source>
</reference>
<gene>
    <name evidence="1" type="ORF">PUW25_26135</name>
</gene>
<geneLocation type="plasmid" evidence="1 2">
    <name>unnamed1</name>
</geneLocation>
<accession>A0ABY7XJU0</accession>
<evidence type="ECO:0000313" key="1">
    <source>
        <dbReference type="EMBL" id="WDI05051.1"/>
    </source>
</evidence>
<keyword evidence="1" id="KW-0614">Plasmid</keyword>
<dbReference type="Proteomes" id="UP001221519">
    <property type="component" value="Plasmid unnamed1"/>
</dbReference>
<dbReference type="EMBL" id="CP118109">
    <property type="protein sequence ID" value="WDI05051.1"/>
    <property type="molecule type" value="Genomic_DNA"/>
</dbReference>
<keyword evidence="2" id="KW-1185">Reference proteome</keyword>
<name>A0ABY7XJU0_9BACL</name>
<evidence type="ECO:0000313" key="2">
    <source>
        <dbReference type="Proteomes" id="UP001221519"/>
    </source>
</evidence>
<organism evidence="1 2">
    <name type="scientific">Paenibacillus urinalis</name>
    <dbReference type="NCBI Taxonomy" id="521520"/>
    <lineage>
        <taxon>Bacteria</taxon>
        <taxon>Bacillati</taxon>
        <taxon>Bacillota</taxon>
        <taxon>Bacilli</taxon>
        <taxon>Bacillales</taxon>
        <taxon>Paenibacillaceae</taxon>
        <taxon>Paenibacillus</taxon>
    </lineage>
</organism>
<protein>
    <submittedName>
        <fullName evidence="1">Uncharacterized protein</fullName>
    </submittedName>
</protein>
<proteinExistence type="predicted"/>
<dbReference type="RefSeq" id="WP_047913150.1">
    <property type="nucleotide sequence ID" value="NZ_CP118109.1"/>
</dbReference>